<reference evidence="1" key="2">
    <citation type="journal article" date="2015" name="Fish Shellfish Immunol.">
        <title>Early steps in the European eel (Anguilla anguilla)-Vibrio vulnificus interaction in the gills: Role of the RtxA13 toxin.</title>
        <authorList>
            <person name="Callol A."/>
            <person name="Pajuelo D."/>
            <person name="Ebbesson L."/>
            <person name="Teles M."/>
            <person name="MacKenzie S."/>
            <person name="Amaro C."/>
        </authorList>
    </citation>
    <scope>NUCLEOTIDE SEQUENCE</scope>
</reference>
<reference evidence="1" key="1">
    <citation type="submission" date="2014-11" db="EMBL/GenBank/DDBJ databases">
        <authorList>
            <person name="Amaro Gonzalez C."/>
        </authorList>
    </citation>
    <scope>NUCLEOTIDE SEQUENCE</scope>
</reference>
<proteinExistence type="predicted"/>
<dbReference type="AlphaFoldDB" id="A0A0E9V1F0"/>
<accession>A0A0E9V1F0</accession>
<dbReference type="EMBL" id="GBXM01036705">
    <property type="protein sequence ID" value="JAH71872.1"/>
    <property type="molecule type" value="Transcribed_RNA"/>
</dbReference>
<organism evidence="1">
    <name type="scientific">Anguilla anguilla</name>
    <name type="common">European freshwater eel</name>
    <name type="synonym">Muraena anguilla</name>
    <dbReference type="NCBI Taxonomy" id="7936"/>
    <lineage>
        <taxon>Eukaryota</taxon>
        <taxon>Metazoa</taxon>
        <taxon>Chordata</taxon>
        <taxon>Craniata</taxon>
        <taxon>Vertebrata</taxon>
        <taxon>Euteleostomi</taxon>
        <taxon>Actinopterygii</taxon>
        <taxon>Neopterygii</taxon>
        <taxon>Teleostei</taxon>
        <taxon>Anguilliformes</taxon>
        <taxon>Anguillidae</taxon>
        <taxon>Anguilla</taxon>
    </lineage>
</organism>
<protein>
    <submittedName>
        <fullName evidence="1">Uncharacterized protein</fullName>
    </submittedName>
</protein>
<evidence type="ECO:0000313" key="1">
    <source>
        <dbReference type="EMBL" id="JAH71872.1"/>
    </source>
</evidence>
<name>A0A0E9V1F0_ANGAN</name>
<sequence>MYFIFYGIPKNNTISARRYCDGLAKHSVV</sequence>